<proteinExistence type="predicted"/>
<evidence type="ECO:0000256" key="4">
    <source>
        <dbReference type="ARBA" id="ARBA00023136"/>
    </source>
</evidence>
<feature type="transmembrane region" description="Helical" evidence="6">
    <location>
        <begin position="163"/>
        <end position="185"/>
    </location>
</feature>
<dbReference type="PANTHER" id="PTHR23507:SF1">
    <property type="entry name" value="FI18259P1-RELATED"/>
    <property type="match status" value="1"/>
</dbReference>
<feature type="transmembrane region" description="Helical" evidence="6">
    <location>
        <begin position="61"/>
        <end position="79"/>
    </location>
</feature>
<dbReference type="InterPro" id="IPR036259">
    <property type="entry name" value="MFS_trans_sf"/>
</dbReference>
<sequence>MTRRPSNPQDETTPLLNYHNATEGEGRWSLARRRSSAFLSFLSEPEDKDGDEYLQWQRKRALIFILVLNTLYFVGIGIWNSFAVELIQTLACAEYYYPVQSDGSVFPTLPAAGDPSDLCSVAWVDKRTNEVSTYLDTFSSLTSCIMSLVLAKGVLPHFRRRTIGIASVGFTLVLYILAASIPSHYSFDPAVPSTSTLHPTASLNLLLALFVVGGLVGAPQTAVPLLAQVMALDVCKEDEKTSAFAQVYATQTIGMGISSVLLRLILPAFDLNFSILYHTGPFSPFWMVVINFAIAFVLVVLFLPETKHLASAAPRSRRSSISSEGSLIDSPEPSRATPTSPHSESWKTASLQSVKDTLSLFGYLLPYQPFPEAKKDYKLPLILCAIITCDTITMIWSNLVVFCSTHLHFGPKEVSTLLGVLGASKGLFAMFCLPPIVKLVHRVVKRRMRQEALAASVESLPDATTRLVKREESVIKTDGIVATGSLMCDCLGFIAMGIAASHLSVAGIYGSTFFLLFASGALPSVQALSVDYFLAQDRPTEDPVAARDAFLGFVNLLATVMQTTGPLINNVIYGWSIDHAFPALTFFWTATLSFISLTFVNSVGFFS</sequence>
<dbReference type="SUPFAM" id="SSF103473">
    <property type="entry name" value="MFS general substrate transporter"/>
    <property type="match status" value="1"/>
</dbReference>
<evidence type="ECO:0000256" key="1">
    <source>
        <dbReference type="ARBA" id="ARBA00004141"/>
    </source>
</evidence>
<dbReference type="InterPro" id="IPR011701">
    <property type="entry name" value="MFS"/>
</dbReference>
<feature type="region of interest" description="Disordered" evidence="5">
    <location>
        <begin position="320"/>
        <end position="347"/>
    </location>
</feature>
<dbReference type="RefSeq" id="XP_016294985.1">
    <property type="nucleotide sequence ID" value="XM_016436021.1"/>
</dbReference>
<evidence type="ECO:0000256" key="2">
    <source>
        <dbReference type="ARBA" id="ARBA00022692"/>
    </source>
</evidence>
<dbReference type="Proteomes" id="UP000019377">
    <property type="component" value="Unassembled WGS sequence"/>
</dbReference>
<dbReference type="OrthoDB" id="2549609at2759"/>
<name>V5EHC7_KALBG</name>
<feature type="transmembrane region" description="Helical" evidence="6">
    <location>
        <begin position="417"/>
        <end position="440"/>
    </location>
</feature>
<dbReference type="OMA" id="CSTHLHF"/>
<evidence type="ECO:0000313" key="8">
    <source>
        <dbReference type="Proteomes" id="UP000019377"/>
    </source>
</evidence>
<dbReference type="EMBL" id="KI545851">
    <property type="protein sequence ID" value="EST09996.1"/>
    <property type="molecule type" value="Genomic_DNA"/>
</dbReference>
<feature type="transmembrane region" description="Helical" evidence="6">
    <location>
        <begin position="479"/>
        <end position="500"/>
    </location>
</feature>
<keyword evidence="8" id="KW-1185">Reference proteome</keyword>
<evidence type="ECO:0000256" key="5">
    <source>
        <dbReference type="SAM" id="MobiDB-lite"/>
    </source>
</evidence>
<feature type="transmembrane region" description="Helical" evidence="6">
    <location>
        <begin position="285"/>
        <end position="303"/>
    </location>
</feature>
<dbReference type="PANTHER" id="PTHR23507">
    <property type="entry name" value="ZGC:174356"/>
    <property type="match status" value="1"/>
</dbReference>
<keyword evidence="4 6" id="KW-0472">Membrane</keyword>
<accession>V5EHC7</accession>
<feature type="transmembrane region" description="Helical" evidence="6">
    <location>
        <begin position="549"/>
        <end position="568"/>
    </location>
</feature>
<feature type="compositionally biased region" description="Polar residues" evidence="5">
    <location>
        <begin position="336"/>
        <end position="347"/>
    </location>
</feature>
<feature type="transmembrane region" description="Helical" evidence="6">
    <location>
        <begin position="379"/>
        <end position="397"/>
    </location>
</feature>
<evidence type="ECO:0000256" key="3">
    <source>
        <dbReference type="ARBA" id="ARBA00022989"/>
    </source>
</evidence>
<dbReference type="GO" id="GO:0016020">
    <property type="term" value="C:membrane"/>
    <property type="evidence" value="ECO:0007669"/>
    <property type="project" value="UniProtKB-SubCell"/>
</dbReference>
<evidence type="ECO:0000256" key="6">
    <source>
        <dbReference type="SAM" id="Phobius"/>
    </source>
</evidence>
<dbReference type="HOGENOM" id="CLU_447736_0_0_1"/>
<organism evidence="7 8">
    <name type="scientific">Kalmanozyma brasiliensis (strain GHG001)</name>
    <name type="common">Yeast</name>
    <name type="synonym">Pseudozyma brasiliensis</name>
    <dbReference type="NCBI Taxonomy" id="1365824"/>
    <lineage>
        <taxon>Eukaryota</taxon>
        <taxon>Fungi</taxon>
        <taxon>Dikarya</taxon>
        <taxon>Basidiomycota</taxon>
        <taxon>Ustilaginomycotina</taxon>
        <taxon>Ustilaginomycetes</taxon>
        <taxon>Ustilaginales</taxon>
        <taxon>Ustilaginaceae</taxon>
        <taxon>Kalmanozyma</taxon>
    </lineage>
</organism>
<feature type="transmembrane region" description="Helical" evidence="6">
    <location>
        <begin position="131"/>
        <end position="151"/>
    </location>
</feature>
<feature type="transmembrane region" description="Helical" evidence="6">
    <location>
        <begin position="205"/>
        <end position="227"/>
    </location>
</feature>
<reference evidence="8" key="1">
    <citation type="journal article" date="2013" name="Genome Announc.">
        <title>Draft genome sequence of Pseudozyma brasiliensis sp. nov. strain GHG001, a high producer of endo-1,4-xylanase isolated from an insect pest of sugarcane.</title>
        <authorList>
            <person name="Oliveira J.V.D.C."/>
            <person name="dos Santos R.A.C."/>
            <person name="Borges T.A."/>
            <person name="Riano-Pachon D.M."/>
            <person name="Goldman G.H."/>
        </authorList>
    </citation>
    <scope>NUCLEOTIDE SEQUENCE [LARGE SCALE GENOMIC DNA]</scope>
    <source>
        <strain evidence="8">GHG001</strain>
    </source>
</reference>
<dbReference type="GeneID" id="27418650"/>
<comment type="subcellular location">
    <subcellularLocation>
        <location evidence="1">Membrane</location>
        <topology evidence="1">Multi-pass membrane protein</topology>
    </subcellularLocation>
</comment>
<evidence type="ECO:0000313" key="7">
    <source>
        <dbReference type="EMBL" id="EST09996.1"/>
    </source>
</evidence>
<feature type="transmembrane region" description="Helical" evidence="6">
    <location>
        <begin position="580"/>
        <end position="606"/>
    </location>
</feature>
<keyword evidence="2 6" id="KW-0812">Transmembrane</keyword>
<feature type="transmembrane region" description="Helical" evidence="6">
    <location>
        <begin position="247"/>
        <end position="265"/>
    </location>
</feature>
<gene>
    <name evidence="7" type="ORF">PSEUBRA_SCAF1g00459</name>
</gene>
<keyword evidence="3 6" id="KW-1133">Transmembrane helix</keyword>
<dbReference type="Gene3D" id="1.20.1250.20">
    <property type="entry name" value="MFS general substrate transporter like domains"/>
    <property type="match status" value="1"/>
</dbReference>
<protein>
    <submittedName>
        <fullName evidence="7">Uncharacterized protein</fullName>
    </submittedName>
</protein>
<feature type="transmembrane region" description="Helical" evidence="6">
    <location>
        <begin position="506"/>
        <end position="528"/>
    </location>
</feature>
<dbReference type="eggNOG" id="ENOG502S731">
    <property type="taxonomic scope" value="Eukaryota"/>
</dbReference>
<dbReference type="GO" id="GO:0022857">
    <property type="term" value="F:transmembrane transporter activity"/>
    <property type="evidence" value="ECO:0007669"/>
    <property type="project" value="InterPro"/>
</dbReference>
<dbReference type="Pfam" id="PF07690">
    <property type="entry name" value="MFS_1"/>
    <property type="match status" value="1"/>
</dbReference>
<dbReference type="AlphaFoldDB" id="V5EHC7"/>